<reference evidence="2 3" key="1">
    <citation type="submission" date="2020-05" db="EMBL/GenBank/DDBJ databases">
        <title>Horizontal transmission and recombination maintain forever young bacterial symbiont genomes.</title>
        <authorList>
            <person name="Russell S.L."/>
            <person name="Pepper-Tunick E."/>
            <person name="Svedberg J."/>
            <person name="Byrne A."/>
            <person name="Ruelas Castillo J."/>
            <person name="Vollmers C."/>
            <person name="Beinart R.A."/>
            <person name="Corbett-Detig R."/>
        </authorList>
    </citation>
    <scope>NUCLEOTIDE SEQUENCE [LARGE SCALE GENOMIC DNA]</scope>
    <source>
        <strain evidence="2">455</strain>
    </source>
</reference>
<protein>
    <recommendedName>
        <fullName evidence="4">Type IV conjugative transfer system protein TraE</fullName>
    </recommendedName>
</protein>
<accession>A0A853F1V3</accession>
<feature type="transmembrane region" description="Helical" evidence="1">
    <location>
        <begin position="20"/>
        <end position="38"/>
    </location>
</feature>
<organism evidence="2 3">
    <name type="scientific">Candidatus Thiodubiliella endoseptemdiera</name>
    <dbReference type="NCBI Taxonomy" id="2738886"/>
    <lineage>
        <taxon>Bacteria</taxon>
        <taxon>Pseudomonadati</taxon>
        <taxon>Pseudomonadota</taxon>
        <taxon>Gammaproteobacteria</taxon>
        <taxon>Candidatus Pseudothioglobaceae</taxon>
        <taxon>Candidatus Thiodubiliella</taxon>
    </lineage>
</organism>
<keyword evidence="1" id="KW-1133">Transmembrane helix</keyword>
<sequence length="186" mass="21565">MNVTLLNKLKANLKDEKNLLRFALITVIIISMINYTSIQNIKNNERIVIVPLNQSSQFWVSANEASDLYLTNLGLYATQLWQNYTPANVEQNFAKLLEMVDVQHYPDIKKLLKNKVDLVKRYNRNSYSFRETKTQINTKTQKIIVTGVQTRWTKNGKKPAKKIQLIIGYQINNATFSITSLKEKKL</sequence>
<evidence type="ECO:0000256" key="1">
    <source>
        <dbReference type="SAM" id="Phobius"/>
    </source>
</evidence>
<dbReference type="Pfam" id="PF05309">
    <property type="entry name" value="TraE"/>
    <property type="match status" value="1"/>
</dbReference>
<dbReference type="InterPro" id="IPR007973">
    <property type="entry name" value="Pilus_assembly_TraE"/>
</dbReference>
<dbReference type="EMBL" id="JACCHT010000002">
    <property type="protein sequence ID" value="NYT27884.1"/>
    <property type="molecule type" value="Genomic_DNA"/>
</dbReference>
<proteinExistence type="predicted"/>
<dbReference type="Proteomes" id="UP000568751">
    <property type="component" value="Unassembled WGS sequence"/>
</dbReference>
<keyword evidence="1" id="KW-0472">Membrane</keyword>
<comment type="caution">
    <text evidence="2">The sequence shown here is derived from an EMBL/GenBank/DDBJ whole genome shotgun (WGS) entry which is preliminary data.</text>
</comment>
<gene>
    <name evidence="2" type="ORF">H0A76_08300</name>
</gene>
<evidence type="ECO:0000313" key="3">
    <source>
        <dbReference type="Proteomes" id="UP000568751"/>
    </source>
</evidence>
<dbReference type="AlphaFoldDB" id="A0A853F1V3"/>
<evidence type="ECO:0008006" key="4">
    <source>
        <dbReference type="Google" id="ProtNLM"/>
    </source>
</evidence>
<name>A0A853F1V3_9GAMM</name>
<keyword evidence="1" id="KW-0812">Transmembrane</keyword>
<evidence type="ECO:0000313" key="2">
    <source>
        <dbReference type="EMBL" id="NYT27884.1"/>
    </source>
</evidence>